<dbReference type="GO" id="GO:0046982">
    <property type="term" value="F:protein heterodimerization activity"/>
    <property type="evidence" value="ECO:0007669"/>
    <property type="project" value="InterPro"/>
</dbReference>
<evidence type="ECO:0000313" key="7">
    <source>
        <dbReference type="EMBL" id="PKU64632.1"/>
    </source>
</evidence>
<dbReference type="Proteomes" id="UP000233837">
    <property type="component" value="Unassembled WGS sequence"/>
</dbReference>
<protein>
    <submittedName>
        <fullName evidence="7">Nuclear transcription factor Y subunit C-3</fullName>
    </submittedName>
</protein>
<keyword evidence="2" id="KW-0805">Transcription regulation</keyword>
<dbReference type="STRING" id="906689.A0A2I0VMJ6"/>
<dbReference type="InterPro" id="IPR050568">
    <property type="entry name" value="Transcr_DNA_Rep_Reg"/>
</dbReference>
<reference evidence="7 8" key="1">
    <citation type="journal article" date="2016" name="Sci. Rep.">
        <title>The Dendrobium catenatum Lindl. genome sequence provides insights into polysaccharide synthase, floral development and adaptive evolution.</title>
        <authorList>
            <person name="Zhang G.Q."/>
            <person name="Xu Q."/>
            <person name="Bian C."/>
            <person name="Tsai W.C."/>
            <person name="Yeh C.M."/>
            <person name="Liu K.W."/>
            <person name="Yoshida K."/>
            <person name="Zhang L.S."/>
            <person name="Chang S.B."/>
            <person name="Chen F."/>
            <person name="Shi Y."/>
            <person name="Su Y.Y."/>
            <person name="Zhang Y.Q."/>
            <person name="Chen L.J."/>
            <person name="Yin Y."/>
            <person name="Lin M."/>
            <person name="Huang H."/>
            <person name="Deng H."/>
            <person name="Wang Z.W."/>
            <person name="Zhu S.L."/>
            <person name="Zhao X."/>
            <person name="Deng C."/>
            <person name="Niu S.C."/>
            <person name="Huang J."/>
            <person name="Wang M."/>
            <person name="Liu G.H."/>
            <person name="Yang H.J."/>
            <person name="Xiao X.J."/>
            <person name="Hsiao Y.Y."/>
            <person name="Wu W.L."/>
            <person name="Chen Y.Y."/>
            <person name="Mitsuda N."/>
            <person name="Ohme-Takagi M."/>
            <person name="Luo Y.B."/>
            <person name="Van de Peer Y."/>
            <person name="Liu Z.J."/>
        </authorList>
    </citation>
    <scope>NUCLEOTIDE SEQUENCE [LARGE SCALE GENOMIC DNA]</scope>
    <source>
        <tissue evidence="7">The whole plant</tissue>
    </source>
</reference>
<dbReference type="GO" id="GO:0000978">
    <property type="term" value="F:RNA polymerase II cis-regulatory region sequence-specific DNA binding"/>
    <property type="evidence" value="ECO:0007669"/>
    <property type="project" value="TreeGrafter"/>
</dbReference>
<evidence type="ECO:0000313" key="8">
    <source>
        <dbReference type="Proteomes" id="UP000233837"/>
    </source>
</evidence>
<dbReference type="AlphaFoldDB" id="A0A2I0VMJ6"/>
<dbReference type="GO" id="GO:0005634">
    <property type="term" value="C:nucleus"/>
    <property type="evidence" value="ECO:0007669"/>
    <property type="project" value="UniProtKB-SubCell"/>
</dbReference>
<sequence length="94" mass="10740">MKAGEDVPMIAAEVLVVFACACEMFILELTHRGWAHAKENKRWTLQKNDIATVITRTDIFDFLMDIVLREEGRDEAVPRVILGGPVDPLYYYVL</sequence>
<reference evidence="7 8" key="2">
    <citation type="journal article" date="2017" name="Nature">
        <title>The Apostasia genome and the evolution of orchids.</title>
        <authorList>
            <person name="Zhang G.Q."/>
            <person name="Liu K.W."/>
            <person name="Li Z."/>
            <person name="Lohaus R."/>
            <person name="Hsiao Y.Y."/>
            <person name="Niu S.C."/>
            <person name="Wang J.Y."/>
            <person name="Lin Y.C."/>
            <person name="Xu Q."/>
            <person name="Chen L.J."/>
            <person name="Yoshida K."/>
            <person name="Fujiwara S."/>
            <person name="Wang Z.W."/>
            <person name="Zhang Y.Q."/>
            <person name="Mitsuda N."/>
            <person name="Wang M."/>
            <person name="Liu G.H."/>
            <person name="Pecoraro L."/>
            <person name="Huang H.X."/>
            <person name="Xiao X.J."/>
            <person name="Lin M."/>
            <person name="Wu X.Y."/>
            <person name="Wu W.L."/>
            <person name="Chen Y.Y."/>
            <person name="Chang S.B."/>
            <person name="Sakamoto S."/>
            <person name="Ohme-Takagi M."/>
            <person name="Yagi M."/>
            <person name="Zeng S.J."/>
            <person name="Shen C.Y."/>
            <person name="Yeh C.M."/>
            <person name="Luo Y.B."/>
            <person name="Tsai W.C."/>
            <person name="Van de Peer Y."/>
            <person name="Liu Z.J."/>
        </authorList>
    </citation>
    <scope>NUCLEOTIDE SEQUENCE [LARGE SCALE GENOMIC DNA]</scope>
    <source>
        <tissue evidence="7">The whole plant</tissue>
    </source>
</reference>
<name>A0A2I0VMJ6_9ASPA</name>
<comment type="similarity">
    <text evidence="5">Belongs to the NFYC/HAP5 subunit family.</text>
</comment>
<organism evidence="7 8">
    <name type="scientific">Dendrobium catenatum</name>
    <dbReference type="NCBI Taxonomy" id="906689"/>
    <lineage>
        <taxon>Eukaryota</taxon>
        <taxon>Viridiplantae</taxon>
        <taxon>Streptophyta</taxon>
        <taxon>Embryophyta</taxon>
        <taxon>Tracheophyta</taxon>
        <taxon>Spermatophyta</taxon>
        <taxon>Magnoliopsida</taxon>
        <taxon>Liliopsida</taxon>
        <taxon>Asparagales</taxon>
        <taxon>Orchidaceae</taxon>
        <taxon>Epidendroideae</taxon>
        <taxon>Malaxideae</taxon>
        <taxon>Dendrobiinae</taxon>
        <taxon>Dendrobium</taxon>
    </lineage>
</organism>
<evidence type="ECO:0000256" key="3">
    <source>
        <dbReference type="ARBA" id="ARBA00023163"/>
    </source>
</evidence>
<keyword evidence="3" id="KW-0804">Transcription</keyword>
<gene>
    <name evidence="7" type="primary">NFYC3</name>
    <name evidence="7" type="ORF">MA16_Dca015893</name>
</gene>
<evidence type="ECO:0000256" key="4">
    <source>
        <dbReference type="ARBA" id="ARBA00023242"/>
    </source>
</evidence>
<dbReference type="Pfam" id="PF00125">
    <property type="entry name" value="Histone"/>
    <property type="match status" value="1"/>
</dbReference>
<evidence type="ECO:0000259" key="6">
    <source>
        <dbReference type="Pfam" id="PF00125"/>
    </source>
</evidence>
<proteinExistence type="inferred from homology"/>
<evidence type="ECO:0000256" key="2">
    <source>
        <dbReference type="ARBA" id="ARBA00023015"/>
    </source>
</evidence>
<keyword evidence="4" id="KW-0539">Nucleus</keyword>
<dbReference type="CDD" id="cd22908">
    <property type="entry name" value="HFD_NFYC-like"/>
    <property type="match status" value="1"/>
</dbReference>
<dbReference type="SUPFAM" id="SSF47113">
    <property type="entry name" value="Histone-fold"/>
    <property type="match status" value="1"/>
</dbReference>
<keyword evidence="8" id="KW-1185">Reference proteome</keyword>
<evidence type="ECO:0000256" key="1">
    <source>
        <dbReference type="ARBA" id="ARBA00004123"/>
    </source>
</evidence>
<dbReference type="EMBL" id="KZ503407">
    <property type="protein sequence ID" value="PKU64632.1"/>
    <property type="molecule type" value="Genomic_DNA"/>
</dbReference>
<dbReference type="GO" id="GO:0000981">
    <property type="term" value="F:DNA-binding transcription factor activity, RNA polymerase II-specific"/>
    <property type="evidence" value="ECO:0007669"/>
    <property type="project" value="TreeGrafter"/>
</dbReference>
<dbReference type="PANTHER" id="PTHR10252">
    <property type="entry name" value="HISTONE-LIKE TRANSCRIPTION FACTOR CCAAT-RELATED"/>
    <property type="match status" value="1"/>
</dbReference>
<dbReference type="Gene3D" id="1.10.20.10">
    <property type="entry name" value="Histone, subunit A"/>
    <property type="match status" value="1"/>
</dbReference>
<dbReference type="PANTHER" id="PTHR10252:SF106">
    <property type="entry name" value="NUCLEAR TRANSCRIPTION FACTOR Y SUBUNIT C-3-RELATED"/>
    <property type="match status" value="1"/>
</dbReference>
<evidence type="ECO:0000256" key="5">
    <source>
        <dbReference type="ARBA" id="ARBA00038129"/>
    </source>
</evidence>
<dbReference type="InterPro" id="IPR007125">
    <property type="entry name" value="H2A/H2B/H3"/>
</dbReference>
<feature type="domain" description="Core Histone H2A/H2B/H3" evidence="6">
    <location>
        <begin position="5"/>
        <end position="54"/>
    </location>
</feature>
<accession>A0A2I0VMJ6</accession>
<dbReference type="InterPro" id="IPR009072">
    <property type="entry name" value="Histone-fold"/>
</dbReference>
<comment type="subcellular location">
    <subcellularLocation>
        <location evidence="1">Nucleus</location>
    </subcellularLocation>
</comment>